<sequence length="428" mass="47781">MKIASKPFRVGIVGAGPAGATLACLLAKEGVDAVFFDDGKRPDMVVGESLVPRLVNVFRRLGIEDEVAKLGTYKPGVTWIFDENDALELSFTAMRGVLPTYAYNVPRRPFDDLVHQTALDAGARFIPCDVKLEVGLTERGEKVPRLSAETLALVPDWKGRQPDLLVDASGRRRLFAKLLGIRAAIGDRKDVSHFAHYENCTMPVPSGQTVITRLKHGWSWRIPLRHALSIGVVFDKDHAKQYGRTPEEQLEAVIDQNKPLADACPNRKRITPVTTYANYQLISEQGHGDGWVCVGDSFGFVDPMLSPGLCMAMVSAEQLADAILQNRQDDWDKAFQQYLDWFRDMLGAWQELVDMFYGGHIFALQRTGTKISQMFPGKISMIMQRHFEKNISGMAGGGLTNHPYSRNLLRFMTRFAIYGEEPSDYAVV</sequence>
<name>A0A4R7SPY6_9BACT</name>
<keyword evidence="4" id="KW-1185">Reference proteome</keyword>
<evidence type="ECO:0000313" key="4">
    <source>
        <dbReference type="Proteomes" id="UP000295662"/>
    </source>
</evidence>
<evidence type="ECO:0000313" key="3">
    <source>
        <dbReference type="EMBL" id="TDU81071.1"/>
    </source>
</evidence>
<accession>A0A4R7SPY6</accession>
<dbReference type="PANTHER" id="PTHR43747:SF5">
    <property type="entry name" value="FAD-BINDING DOMAIN-CONTAINING PROTEIN"/>
    <property type="match status" value="1"/>
</dbReference>
<dbReference type="InterPro" id="IPR006905">
    <property type="entry name" value="Flavin_halogenase"/>
</dbReference>
<dbReference type="SUPFAM" id="SSF51905">
    <property type="entry name" value="FAD/NAD(P)-binding domain"/>
    <property type="match status" value="1"/>
</dbReference>
<dbReference type="InterPro" id="IPR050816">
    <property type="entry name" value="Flavin-dep_Halogenase_NPB"/>
</dbReference>
<dbReference type="PANTHER" id="PTHR43747">
    <property type="entry name" value="FAD-BINDING PROTEIN"/>
    <property type="match status" value="1"/>
</dbReference>
<dbReference type="OrthoDB" id="9785276at2"/>
<dbReference type="GO" id="GO:0004497">
    <property type="term" value="F:monooxygenase activity"/>
    <property type="evidence" value="ECO:0007669"/>
    <property type="project" value="UniProtKB-KW"/>
</dbReference>
<dbReference type="InterPro" id="IPR036188">
    <property type="entry name" value="FAD/NAD-bd_sf"/>
</dbReference>
<proteinExistence type="predicted"/>
<comment type="caution">
    <text evidence="3">The sequence shown here is derived from an EMBL/GenBank/DDBJ whole genome shotgun (WGS) entry which is preliminary data.</text>
</comment>
<dbReference type="PROSITE" id="PS51257">
    <property type="entry name" value="PROKAR_LIPOPROTEIN"/>
    <property type="match status" value="1"/>
</dbReference>
<dbReference type="EMBL" id="SOCA01000001">
    <property type="protein sequence ID" value="TDU81071.1"/>
    <property type="molecule type" value="Genomic_DNA"/>
</dbReference>
<dbReference type="Pfam" id="PF04820">
    <property type="entry name" value="Trp_halogenase"/>
    <property type="match status" value="2"/>
</dbReference>
<gene>
    <name evidence="3" type="ORF">EI77_00373</name>
</gene>
<dbReference type="AlphaFoldDB" id="A0A4R7SPY6"/>
<dbReference type="Gene3D" id="3.50.50.60">
    <property type="entry name" value="FAD/NAD(P)-binding domain"/>
    <property type="match status" value="1"/>
</dbReference>
<dbReference type="Proteomes" id="UP000295662">
    <property type="component" value="Unassembled WGS sequence"/>
</dbReference>
<dbReference type="RefSeq" id="WP_133793054.1">
    <property type="nucleotide sequence ID" value="NZ_SOCA01000001.1"/>
</dbReference>
<keyword evidence="1" id="KW-0560">Oxidoreductase</keyword>
<evidence type="ECO:0000256" key="1">
    <source>
        <dbReference type="ARBA" id="ARBA00023002"/>
    </source>
</evidence>
<organism evidence="3 4">
    <name type="scientific">Prosthecobacter fusiformis</name>
    <dbReference type="NCBI Taxonomy" id="48464"/>
    <lineage>
        <taxon>Bacteria</taxon>
        <taxon>Pseudomonadati</taxon>
        <taxon>Verrucomicrobiota</taxon>
        <taxon>Verrucomicrobiia</taxon>
        <taxon>Verrucomicrobiales</taxon>
        <taxon>Verrucomicrobiaceae</taxon>
        <taxon>Prosthecobacter</taxon>
    </lineage>
</organism>
<protein>
    <submittedName>
        <fullName evidence="3">Flavin-dependent dehydrogenase</fullName>
    </submittedName>
</protein>
<reference evidence="3 4" key="1">
    <citation type="submission" date="2019-03" db="EMBL/GenBank/DDBJ databases">
        <title>Genomic Encyclopedia of Archaeal and Bacterial Type Strains, Phase II (KMG-II): from individual species to whole genera.</title>
        <authorList>
            <person name="Goeker M."/>
        </authorList>
    </citation>
    <scope>NUCLEOTIDE SEQUENCE [LARGE SCALE GENOMIC DNA]</scope>
    <source>
        <strain evidence="3 4">ATCC 25309</strain>
    </source>
</reference>
<evidence type="ECO:0000256" key="2">
    <source>
        <dbReference type="ARBA" id="ARBA00023033"/>
    </source>
</evidence>
<keyword evidence="2" id="KW-0503">Monooxygenase</keyword>